<sequence>MFLYFLAVVSTSKTANIVRLKERFVDSEKYAWRAISFLFVALGINKQLDLQTALTEFGRVVADHQGWYNERRIVQVWFIMGVAAACILIICVLLTFARESPAPTWLALVGTTTILAFVLIRAASFHHIDRFIGETILGLRWNWVLEMGGISTVIVASEWRRRKYKTLPSDRGAPARKIDD</sequence>
<accession>A0A1M5TJV1</accession>
<protein>
    <recommendedName>
        <fullName evidence="4">Isopropylmalate isomerase large subunit</fullName>
    </recommendedName>
</protein>
<dbReference type="AlphaFoldDB" id="A0A1M5TJV1"/>
<evidence type="ECO:0008006" key="4">
    <source>
        <dbReference type="Google" id="ProtNLM"/>
    </source>
</evidence>
<keyword evidence="1" id="KW-0472">Membrane</keyword>
<feature type="transmembrane region" description="Helical" evidence="1">
    <location>
        <begin position="102"/>
        <end position="120"/>
    </location>
</feature>
<organism evidence="2 3">
    <name type="scientific">Bradyrhizobium erythrophlei</name>
    <dbReference type="NCBI Taxonomy" id="1437360"/>
    <lineage>
        <taxon>Bacteria</taxon>
        <taxon>Pseudomonadati</taxon>
        <taxon>Pseudomonadota</taxon>
        <taxon>Alphaproteobacteria</taxon>
        <taxon>Hyphomicrobiales</taxon>
        <taxon>Nitrobacteraceae</taxon>
        <taxon>Bradyrhizobium</taxon>
    </lineage>
</organism>
<evidence type="ECO:0000313" key="2">
    <source>
        <dbReference type="EMBL" id="SHH50940.1"/>
    </source>
</evidence>
<feature type="transmembrane region" description="Helical" evidence="1">
    <location>
        <begin position="76"/>
        <end position="96"/>
    </location>
</feature>
<evidence type="ECO:0000313" key="3">
    <source>
        <dbReference type="Proteomes" id="UP000189796"/>
    </source>
</evidence>
<name>A0A1M5TJV1_9BRAD</name>
<evidence type="ECO:0000256" key="1">
    <source>
        <dbReference type="SAM" id="Phobius"/>
    </source>
</evidence>
<dbReference type="Proteomes" id="UP000189796">
    <property type="component" value="Chromosome I"/>
</dbReference>
<gene>
    <name evidence="2" type="ORF">SAMN05443248_5047</name>
</gene>
<dbReference type="RefSeq" id="WP_245332235.1">
    <property type="nucleotide sequence ID" value="NZ_LT670817.1"/>
</dbReference>
<keyword evidence="1" id="KW-0812">Transmembrane</keyword>
<keyword evidence="1" id="KW-1133">Transmembrane helix</keyword>
<dbReference type="EMBL" id="LT670817">
    <property type="protein sequence ID" value="SHH50940.1"/>
    <property type="molecule type" value="Genomic_DNA"/>
</dbReference>
<proteinExistence type="predicted"/>
<reference evidence="2 3" key="1">
    <citation type="submission" date="2016-11" db="EMBL/GenBank/DDBJ databases">
        <authorList>
            <person name="Jaros S."/>
            <person name="Januszkiewicz K."/>
            <person name="Wedrychowicz H."/>
        </authorList>
    </citation>
    <scope>NUCLEOTIDE SEQUENCE [LARGE SCALE GENOMIC DNA]</scope>
    <source>
        <strain evidence="2 3">GAS138</strain>
    </source>
</reference>